<keyword evidence="1" id="KW-0812">Transmembrane</keyword>
<evidence type="ECO:0000256" key="1">
    <source>
        <dbReference type="SAM" id="Phobius"/>
    </source>
</evidence>
<keyword evidence="1" id="KW-0472">Membrane</keyword>
<evidence type="ECO:0000313" key="2">
    <source>
        <dbReference type="EMBL" id="GBP67742.1"/>
    </source>
</evidence>
<name>A0A4C1XYW2_EUMVA</name>
<sequence>MTSLGEGREDACAKTVDFGPIRTCSETFVASVASAFASYLGLLSIRRYYTGKSMTHCRVPPEPSVRARARNERYLFHSIGRCVQEEERQRPHTTHT</sequence>
<protein>
    <submittedName>
        <fullName evidence="2">Uncharacterized protein</fullName>
    </submittedName>
</protein>
<keyword evidence="3" id="KW-1185">Reference proteome</keyword>
<dbReference type="EMBL" id="BGZK01000989">
    <property type="protein sequence ID" value="GBP67742.1"/>
    <property type="molecule type" value="Genomic_DNA"/>
</dbReference>
<gene>
    <name evidence="2" type="ORF">EVAR_40513_1</name>
</gene>
<reference evidence="2 3" key="1">
    <citation type="journal article" date="2019" name="Commun. Biol.">
        <title>The bagworm genome reveals a unique fibroin gene that provides high tensile strength.</title>
        <authorList>
            <person name="Kono N."/>
            <person name="Nakamura H."/>
            <person name="Ohtoshi R."/>
            <person name="Tomita M."/>
            <person name="Numata K."/>
            <person name="Arakawa K."/>
        </authorList>
    </citation>
    <scope>NUCLEOTIDE SEQUENCE [LARGE SCALE GENOMIC DNA]</scope>
</reference>
<dbReference type="Proteomes" id="UP000299102">
    <property type="component" value="Unassembled WGS sequence"/>
</dbReference>
<dbReference type="AlphaFoldDB" id="A0A4C1XYW2"/>
<organism evidence="2 3">
    <name type="scientific">Eumeta variegata</name>
    <name type="common">Bagworm moth</name>
    <name type="synonym">Eumeta japonica</name>
    <dbReference type="NCBI Taxonomy" id="151549"/>
    <lineage>
        <taxon>Eukaryota</taxon>
        <taxon>Metazoa</taxon>
        <taxon>Ecdysozoa</taxon>
        <taxon>Arthropoda</taxon>
        <taxon>Hexapoda</taxon>
        <taxon>Insecta</taxon>
        <taxon>Pterygota</taxon>
        <taxon>Neoptera</taxon>
        <taxon>Endopterygota</taxon>
        <taxon>Lepidoptera</taxon>
        <taxon>Glossata</taxon>
        <taxon>Ditrysia</taxon>
        <taxon>Tineoidea</taxon>
        <taxon>Psychidae</taxon>
        <taxon>Oiketicinae</taxon>
        <taxon>Eumeta</taxon>
    </lineage>
</organism>
<evidence type="ECO:0000313" key="3">
    <source>
        <dbReference type="Proteomes" id="UP000299102"/>
    </source>
</evidence>
<proteinExistence type="predicted"/>
<keyword evidence="1" id="KW-1133">Transmembrane helix</keyword>
<accession>A0A4C1XYW2</accession>
<comment type="caution">
    <text evidence="2">The sequence shown here is derived from an EMBL/GenBank/DDBJ whole genome shotgun (WGS) entry which is preliminary data.</text>
</comment>
<feature type="transmembrane region" description="Helical" evidence="1">
    <location>
        <begin position="27"/>
        <end position="45"/>
    </location>
</feature>